<sequence length="142" mass="17103">MNYMVLMILYNILYYFHMENMDGKGRAIKIESNEFNDKQEEEKEIKSDDEQEIGDEQAERICSILNSEKLFQQYLVDQYAKWESNNLRWYRNNQQNLRQEIYSGLQDFTSDMQQLYQDSMAIVSEFGKPDLFITVTCNPNYR</sequence>
<dbReference type="AlphaFoldDB" id="U9URU0"/>
<dbReference type="EMBL" id="KI275588">
    <property type="protein sequence ID" value="ESA22442.1"/>
    <property type="molecule type" value="Genomic_DNA"/>
</dbReference>
<feature type="domain" description="Helitron helicase-like" evidence="1">
    <location>
        <begin position="111"/>
        <end position="140"/>
    </location>
</feature>
<dbReference type="HOGENOM" id="CLU_1816780_0_0_1"/>
<accession>U9URU0</accession>
<name>U9URU0_RHIID</name>
<gene>
    <name evidence="2" type="ORF">GLOINDRAFT_91407</name>
</gene>
<dbReference type="PANTHER" id="PTHR45786">
    <property type="entry name" value="DNA BINDING PROTEIN-LIKE"/>
    <property type="match status" value="1"/>
</dbReference>
<dbReference type="eggNOG" id="KOG0987">
    <property type="taxonomic scope" value="Eukaryota"/>
</dbReference>
<reference evidence="2" key="1">
    <citation type="submission" date="2013-07" db="EMBL/GenBank/DDBJ databases">
        <title>The genome of an arbuscular mycorrhizal fungus provides insights into the evolution of the oldest plant symbiosis.</title>
        <authorList>
            <consortium name="DOE Joint Genome Institute"/>
            <person name="Tisserant E."/>
            <person name="Malbreil M."/>
            <person name="Kuo A."/>
            <person name="Kohler A."/>
            <person name="Symeonidi A."/>
            <person name="Balestrini R."/>
            <person name="Charron P."/>
            <person name="Duensing N."/>
            <person name="Frei-dit-Frey N."/>
            <person name="Gianinazzi-Pearson V."/>
            <person name="Gilbert B."/>
            <person name="Handa Y."/>
            <person name="Hijri M."/>
            <person name="Kaul R."/>
            <person name="Kawaguchi M."/>
            <person name="Krajinski F."/>
            <person name="Lammers P."/>
            <person name="Lapierre D."/>
            <person name="Masclaux F.G."/>
            <person name="Murat C."/>
            <person name="Morin E."/>
            <person name="Ndikumana S."/>
            <person name="Pagni M."/>
            <person name="Petitpierre D."/>
            <person name="Requena N."/>
            <person name="Rosikiewicz P."/>
            <person name="Riley R."/>
            <person name="Saito K."/>
            <person name="San Clemente H."/>
            <person name="Shapiro H."/>
            <person name="van Tuinen D."/>
            <person name="Becard G."/>
            <person name="Bonfante P."/>
            <person name="Paszkowski U."/>
            <person name="Shachar-Hill Y."/>
            <person name="Young J.P."/>
            <person name="Sanders I.R."/>
            <person name="Henrissat B."/>
            <person name="Rensing S.A."/>
            <person name="Grigoriev I.V."/>
            <person name="Corradi N."/>
            <person name="Roux C."/>
            <person name="Martin F."/>
        </authorList>
    </citation>
    <scope>NUCLEOTIDE SEQUENCE</scope>
    <source>
        <strain evidence="2">DAOM 197198</strain>
    </source>
</reference>
<dbReference type="InterPro" id="IPR025476">
    <property type="entry name" value="Helitron_helicase-like"/>
</dbReference>
<dbReference type="PANTHER" id="PTHR45786:SF74">
    <property type="entry name" value="ATP-DEPENDENT DNA HELICASE"/>
    <property type="match status" value="1"/>
</dbReference>
<evidence type="ECO:0000259" key="1">
    <source>
        <dbReference type="Pfam" id="PF14214"/>
    </source>
</evidence>
<protein>
    <recommendedName>
        <fullName evidence="1">Helitron helicase-like domain-containing protein</fullName>
    </recommendedName>
</protein>
<evidence type="ECO:0000313" key="2">
    <source>
        <dbReference type="EMBL" id="ESA22442.1"/>
    </source>
</evidence>
<proteinExistence type="predicted"/>
<dbReference type="Pfam" id="PF14214">
    <property type="entry name" value="Helitron_like_N"/>
    <property type="match status" value="1"/>
</dbReference>
<organism evidence="2">
    <name type="scientific">Rhizophagus irregularis (strain DAOM 181602 / DAOM 197198 / MUCL 43194)</name>
    <name type="common">Arbuscular mycorrhizal fungus</name>
    <name type="synonym">Glomus intraradices</name>
    <dbReference type="NCBI Taxonomy" id="747089"/>
    <lineage>
        <taxon>Eukaryota</taxon>
        <taxon>Fungi</taxon>
        <taxon>Fungi incertae sedis</taxon>
        <taxon>Mucoromycota</taxon>
        <taxon>Glomeromycotina</taxon>
        <taxon>Glomeromycetes</taxon>
        <taxon>Glomerales</taxon>
        <taxon>Glomeraceae</taxon>
        <taxon>Rhizophagus</taxon>
    </lineage>
</organism>